<name>A0A0C7B577_RHIZD</name>
<keyword evidence="9" id="KW-0636">Prenylation</keyword>
<dbReference type="SMART" id="SM00173">
    <property type="entry name" value="RAS"/>
    <property type="match status" value="1"/>
</dbReference>
<dbReference type="SMART" id="SM00176">
    <property type="entry name" value="RAN"/>
    <property type="match status" value="1"/>
</dbReference>
<reference evidence="10 11" key="1">
    <citation type="journal article" date="2016" name="Proc. Natl. Acad. Sci. U.S.A.">
        <title>Lipid metabolic changes in an early divergent fungus govern the establishment of a mutualistic symbiosis with endobacteria.</title>
        <authorList>
            <person name="Lastovetsky O.A."/>
            <person name="Gaspar M.L."/>
            <person name="Mondo S.J."/>
            <person name="LaButti K.M."/>
            <person name="Sandor L."/>
            <person name="Grigoriev I.V."/>
            <person name="Henry S.A."/>
            <person name="Pawlowska T.E."/>
        </authorList>
    </citation>
    <scope>NUCLEOTIDE SEQUENCE [LARGE SCALE GENOMIC DNA]</scope>
    <source>
        <strain evidence="10 11">ATCC 11559</strain>
    </source>
</reference>
<dbReference type="GO" id="GO:0007264">
    <property type="term" value="P:small GTPase-mediated signal transduction"/>
    <property type="evidence" value="ECO:0007669"/>
    <property type="project" value="InterPro"/>
</dbReference>
<dbReference type="Proteomes" id="UP000242381">
    <property type="component" value="Unassembled WGS sequence"/>
</dbReference>
<dbReference type="AlphaFoldDB" id="A0A0C7B577"/>
<evidence type="ECO:0000256" key="9">
    <source>
        <dbReference type="ARBA" id="ARBA00023289"/>
    </source>
</evidence>
<dbReference type="InterPro" id="IPR001806">
    <property type="entry name" value="Small_GTPase"/>
</dbReference>
<proteinExistence type="inferred from homology"/>
<dbReference type="SMART" id="SM00174">
    <property type="entry name" value="RHO"/>
    <property type="match status" value="1"/>
</dbReference>
<dbReference type="GO" id="GO:0005525">
    <property type="term" value="F:GTP binding"/>
    <property type="evidence" value="ECO:0007669"/>
    <property type="project" value="UniProtKB-KW"/>
</dbReference>
<dbReference type="InterPro" id="IPR027417">
    <property type="entry name" value="P-loop_NTPase"/>
</dbReference>
<dbReference type="Pfam" id="PF00071">
    <property type="entry name" value="Ras"/>
    <property type="match status" value="1"/>
</dbReference>
<dbReference type="VEuPathDB" id="FungiDB:BCV72DRAFT_90509"/>
<dbReference type="SUPFAM" id="SSF52540">
    <property type="entry name" value="P-loop containing nucleoside triphosphate hydrolases"/>
    <property type="match status" value="1"/>
</dbReference>
<evidence type="ECO:0000256" key="4">
    <source>
        <dbReference type="ARBA" id="ARBA00022481"/>
    </source>
</evidence>
<gene>
    <name evidence="10" type="ORF">BCV71DRAFT_227608</name>
</gene>
<evidence type="ECO:0000313" key="10">
    <source>
        <dbReference type="EMBL" id="ORE17260.1"/>
    </source>
</evidence>
<keyword evidence="5" id="KW-0547">Nucleotide-binding</keyword>
<dbReference type="NCBIfam" id="TIGR00231">
    <property type="entry name" value="small_GTP"/>
    <property type="match status" value="1"/>
</dbReference>
<dbReference type="PRINTS" id="PR00449">
    <property type="entry name" value="RASTRNSFRMNG"/>
</dbReference>
<dbReference type="InterPro" id="IPR005225">
    <property type="entry name" value="Small_GTP-bd"/>
</dbReference>
<dbReference type="InterPro" id="IPR003578">
    <property type="entry name" value="Small_GTPase_Rho"/>
</dbReference>
<dbReference type="GO" id="GO:0005886">
    <property type="term" value="C:plasma membrane"/>
    <property type="evidence" value="ECO:0007669"/>
    <property type="project" value="UniProtKB-SubCell"/>
</dbReference>
<evidence type="ECO:0000256" key="2">
    <source>
        <dbReference type="ARBA" id="ARBA00010142"/>
    </source>
</evidence>
<dbReference type="EMBL" id="KV921360">
    <property type="protein sequence ID" value="ORE17260.1"/>
    <property type="molecule type" value="Genomic_DNA"/>
</dbReference>
<accession>A0A0C7B577</accession>
<evidence type="ECO:0000256" key="8">
    <source>
        <dbReference type="ARBA" id="ARBA00023288"/>
    </source>
</evidence>
<protein>
    <submittedName>
        <fullName evidence="10">Uncharacterized protein</fullName>
    </submittedName>
</protein>
<dbReference type="OrthoDB" id="8830751at2759"/>
<comment type="similarity">
    <text evidence="2">Belongs to the small GTPase superfamily. Rho family.</text>
</comment>
<evidence type="ECO:0000256" key="1">
    <source>
        <dbReference type="ARBA" id="ARBA00004342"/>
    </source>
</evidence>
<keyword evidence="6" id="KW-0342">GTP-binding</keyword>
<evidence type="ECO:0000256" key="7">
    <source>
        <dbReference type="ARBA" id="ARBA00023136"/>
    </source>
</evidence>
<dbReference type="PANTHER" id="PTHR24072">
    <property type="entry name" value="RHO FAMILY GTPASE"/>
    <property type="match status" value="1"/>
</dbReference>
<dbReference type="PROSITE" id="PS51420">
    <property type="entry name" value="RHO"/>
    <property type="match status" value="1"/>
</dbReference>
<dbReference type="GO" id="GO:0003924">
    <property type="term" value="F:GTPase activity"/>
    <property type="evidence" value="ECO:0007669"/>
    <property type="project" value="InterPro"/>
</dbReference>
<evidence type="ECO:0000256" key="6">
    <source>
        <dbReference type="ARBA" id="ARBA00023134"/>
    </source>
</evidence>
<sequence>MRTALRKKIVIVGDGACGKTSLLIVYQNGKFPEKYLPTVFENYISRVELDNKSVELALWDTAGQEDYDRLRPLSYFETDVVIICFAVDNMNSFQNVRDKWLPEVKHYCGNNVSLVLVGLKIDLRSTESKTIISYQQGLKLAKEIGAKYGECSAKENIYVKEVIQLAAQMAIKPKRLFMKRNLQCNIL</sequence>
<dbReference type="Gene3D" id="3.40.50.300">
    <property type="entry name" value="P-loop containing nucleotide triphosphate hydrolases"/>
    <property type="match status" value="1"/>
</dbReference>
<keyword evidence="3" id="KW-1003">Cell membrane</keyword>
<dbReference type="FunFam" id="3.40.50.300:FF:000983">
    <property type="entry name" value="Rho family GTPase"/>
    <property type="match status" value="1"/>
</dbReference>
<keyword evidence="4" id="KW-0488">Methylation</keyword>
<keyword evidence="7" id="KW-0472">Membrane</keyword>
<dbReference type="PROSITE" id="PS51419">
    <property type="entry name" value="RAB"/>
    <property type="match status" value="1"/>
</dbReference>
<dbReference type="OMA" id="CSAKHQE"/>
<evidence type="ECO:0000313" key="11">
    <source>
        <dbReference type="Proteomes" id="UP000242381"/>
    </source>
</evidence>
<comment type="subcellular location">
    <subcellularLocation>
        <location evidence="1">Cell membrane</location>
        <topology evidence="1">Lipid-anchor</topology>
        <orientation evidence="1">Cytoplasmic side</orientation>
    </subcellularLocation>
</comment>
<dbReference type="PROSITE" id="PS51421">
    <property type="entry name" value="RAS"/>
    <property type="match status" value="1"/>
</dbReference>
<evidence type="ECO:0000256" key="5">
    <source>
        <dbReference type="ARBA" id="ARBA00022741"/>
    </source>
</evidence>
<evidence type="ECO:0000256" key="3">
    <source>
        <dbReference type="ARBA" id="ARBA00022475"/>
    </source>
</evidence>
<keyword evidence="8" id="KW-0449">Lipoprotein</keyword>
<organism evidence="10 11">
    <name type="scientific">Rhizopus microsporus</name>
    <dbReference type="NCBI Taxonomy" id="58291"/>
    <lineage>
        <taxon>Eukaryota</taxon>
        <taxon>Fungi</taxon>
        <taxon>Fungi incertae sedis</taxon>
        <taxon>Mucoromycota</taxon>
        <taxon>Mucoromycotina</taxon>
        <taxon>Mucoromycetes</taxon>
        <taxon>Mucorales</taxon>
        <taxon>Mucorineae</taxon>
        <taxon>Rhizopodaceae</taxon>
        <taxon>Rhizopus</taxon>
    </lineage>
</organism>
<dbReference type="SMART" id="SM00175">
    <property type="entry name" value="RAB"/>
    <property type="match status" value="1"/>
</dbReference>